<feature type="region of interest" description="Disordered" evidence="1">
    <location>
        <begin position="1"/>
        <end position="23"/>
    </location>
</feature>
<dbReference type="RefSeq" id="WP_250053672.1">
    <property type="nucleotide sequence ID" value="NZ_JAMJPH010000012.1"/>
</dbReference>
<comment type="caution">
    <text evidence="3">The sequence shown here is derived from an EMBL/GenBank/DDBJ whole genome shotgun (WGS) entry which is preliminary data.</text>
</comment>
<gene>
    <name evidence="3" type="ORF">M8330_09820</name>
</gene>
<dbReference type="AlphaFoldDB" id="A0A9X2IFL7"/>
<evidence type="ECO:0000313" key="4">
    <source>
        <dbReference type="Proteomes" id="UP001139485"/>
    </source>
</evidence>
<feature type="transmembrane region" description="Helical" evidence="2">
    <location>
        <begin position="56"/>
        <end position="75"/>
    </location>
</feature>
<reference evidence="3" key="1">
    <citation type="submission" date="2022-05" db="EMBL/GenBank/DDBJ databases">
        <authorList>
            <person name="Tuo L."/>
        </authorList>
    </citation>
    <scope>NUCLEOTIDE SEQUENCE</scope>
    <source>
        <strain evidence="3">BSK12Z-4</strain>
    </source>
</reference>
<keyword evidence="4" id="KW-1185">Reference proteome</keyword>
<feature type="transmembrane region" description="Helical" evidence="2">
    <location>
        <begin position="81"/>
        <end position="98"/>
    </location>
</feature>
<name>A0A9X2IFL7_9ACTN</name>
<evidence type="ECO:0000313" key="3">
    <source>
        <dbReference type="EMBL" id="MCM0620589.1"/>
    </source>
</evidence>
<dbReference type="EMBL" id="JAMOIL010000011">
    <property type="protein sequence ID" value="MCM0620589.1"/>
    <property type="molecule type" value="Genomic_DNA"/>
</dbReference>
<keyword evidence="2" id="KW-0472">Membrane</keyword>
<protein>
    <submittedName>
        <fullName evidence="3">Uncharacterized protein</fullName>
    </submittedName>
</protein>
<proteinExistence type="predicted"/>
<evidence type="ECO:0000256" key="1">
    <source>
        <dbReference type="SAM" id="MobiDB-lite"/>
    </source>
</evidence>
<keyword evidence="2" id="KW-1133">Transmembrane helix</keyword>
<dbReference type="Proteomes" id="UP001139485">
    <property type="component" value="Unassembled WGS sequence"/>
</dbReference>
<feature type="transmembrane region" description="Helical" evidence="2">
    <location>
        <begin position="34"/>
        <end position="51"/>
    </location>
</feature>
<accession>A0A9X2IFL7</accession>
<organism evidence="3 4">
    <name type="scientific">Nocardioides bruguierae</name>
    <dbReference type="NCBI Taxonomy" id="2945102"/>
    <lineage>
        <taxon>Bacteria</taxon>
        <taxon>Bacillati</taxon>
        <taxon>Actinomycetota</taxon>
        <taxon>Actinomycetes</taxon>
        <taxon>Propionibacteriales</taxon>
        <taxon>Nocardioidaceae</taxon>
        <taxon>Nocardioides</taxon>
    </lineage>
</organism>
<sequence>MTDPDSPQPVQHDLDAPPPGAQAVARDPEAGLRVTYTFLIASMVVLGLGLVMGSAALGASVVITVLAGIVVLAGMSSARTWTIIGSSLLALAICIVMIS</sequence>
<keyword evidence="2" id="KW-0812">Transmembrane</keyword>
<evidence type="ECO:0000256" key="2">
    <source>
        <dbReference type="SAM" id="Phobius"/>
    </source>
</evidence>